<feature type="coiled-coil region" evidence="1">
    <location>
        <begin position="237"/>
        <end position="264"/>
    </location>
</feature>
<dbReference type="RefSeq" id="WP_107803483.1">
    <property type="nucleotide sequence ID" value="NZ_QAOI01000013.1"/>
</dbReference>
<dbReference type="EMBL" id="QAOI01000013">
    <property type="protein sequence ID" value="PTQ76831.1"/>
    <property type="molecule type" value="Genomic_DNA"/>
</dbReference>
<gene>
    <name evidence="3" type="ORF">C8R26_11379</name>
</gene>
<dbReference type="Pfam" id="PF22679">
    <property type="entry name" value="T1R_D3-like"/>
    <property type="match status" value="1"/>
</dbReference>
<accession>A0A2T5HZ19</accession>
<evidence type="ECO:0000313" key="4">
    <source>
        <dbReference type="Proteomes" id="UP000244128"/>
    </source>
</evidence>
<dbReference type="Proteomes" id="UP000244128">
    <property type="component" value="Unassembled WGS sequence"/>
</dbReference>
<name>A0A2T5HZ19_9PROT</name>
<protein>
    <recommendedName>
        <fullName evidence="2">Restriction endonuclease type I HsdR second RecA-like helicase domain-containing protein</fullName>
    </recommendedName>
</protein>
<dbReference type="PANTHER" id="PTHR42927">
    <property type="entry name" value="HELICASE SUPERFAMILY 1 AND 2 DOMAIN-CONTAINING PROTEIN"/>
    <property type="match status" value="1"/>
</dbReference>
<dbReference type="InterPro" id="IPR055180">
    <property type="entry name" value="HsdR_RecA-like_helicase_dom_2"/>
</dbReference>
<dbReference type="PANTHER" id="PTHR42927:SF1">
    <property type="entry name" value="HELICASE SUPERFAMILY 1 AND 2 DOMAIN-CONTAINING PROTEIN"/>
    <property type="match status" value="1"/>
</dbReference>
<evidence type="ECO:0000313" key="3">
    <source>
        <dbReference type="EMBL" id="PTQ76831.1"/>
    </source>
</evidence>
<evidence type="ECO:0000259" key="2">
    <source>
        <dbReference type="Pfam" id="PF22679"/>
    </source>
</evidence>
<feature type="domain" description="Restriction endonuclease type I HsdR second RecA-like helicase" evidence="2">
    <location>
        <begin position="94"/>
        <end position="157"/>
    </location>
</feature>
<dbReference type="Gene3D" id="3.40.50.300">
    <property type="entry name" value="P-loop containing nucleotide triphosphate hydrolases"/>
    <property type="match status" value="1"/>
</dbReference>
<reference evidence="3 4" key="1">
    <citation type="submission" date="2018-04" db="EMBL/GenBank/DDBJ databases">
        <title>Active sludge and wastewater microbial communities from Klosterneuburg, Austria.</title>
        <authorList>
            <person name="Wagner M."/>
        </authorList>
    </citation>
    <scope>NUCLEOTIDE SEQUENCE [LARGE SCALE GENOMIC DNA]</scope>
    <source>
        <strain evidence="3 4">Nm49</strain>
    </source>
</reference>
<keyword evidence="1" id="KW-0175">Coiled coil</keyword>
<sequence length="460" mass="53094">MLQYVDQHEFAIRRKAHIIVDHFTRKTAHKIKGQAKAMIVTHSRAHAVRYKQEISNIVHEQNLNFGVLVAFTGTVTINEQKYTEESMNPPGTGDIAEAFKKPEQRMLVVANKFQTGFDQPLLHTMYVDKKLGGVAAVQTLSRLNRTAPGKQDTMVLDFVNSSEVIKASFQDYYQRTELDGETDPNKLYNLKYSLEKMKVFTADDVAEFVELFVVKKVSSEKLQPFFQRLVETGYNNLAAEHIEKKDYEKLKAEAQDKFRKETTRYVKQYTFISQIMTFVDTSLEKFYLFAKLLLKQLPYQKQSLPLEVVEMIDMEKYRVQEEQNGSITLAGEDGMLVPPSDDGYRGEGEQEKEMLNLIVKKLNEDYHIAFDEADRVVNAIKQKLGKDDALRAAFKTSDIDFLKRDMLIRSINDAFLNNADEFLNFMAKTETDPGFGKFFFSEMFKWYSGTISKESRKTTE</sequence>
<dbReference type="AlphaFoldDB" id="A0A2T5HZ19"/>
<organism evidence="3 4">
    <name type="scientific">Nitrosomonas oligotropha</name>
    <dbReference type="NCBI Taxonomy" id="42354"/>
    <lineage>
        <taxon>Bacteria</taxon>
        <taxon>Pseudomonadati</taxon>
        <taxon>Pseudomonadota</taxon>
        <taxon>Betaproteobacteria</taxon>
        <taxon>Nitrosomonadales</taxon>
        <taxon>Nitrosomonadaceae</taxon>
        <taxon>Nitrosomonas</taxon>
    </lineage>
</organism>
<evidence type="ECO:0000256" key="1">
    <source>
        <dbReference type="SAM" id="Coils"/>
    </source>
</evidence>
<proteinExistence type="predicted"/>
<comment type="caution">
    <text evidence="3">The sequence shown here is derived from an EMBL/GenBank/DDBJ whole genome shotgun (WGS) entry which is preliminary data.</text>
</comment>
<dbReference type="InterPro" id="IPR027417">
    <property type="entry name" value="P-loop_NTPase"/>
</dbReference>